<dbReference type="InterPro" id="IPR028082">
    <property type="entry name" value="Peripla_BP_I"/>
</dbReference>
<comment type="similarity">
    <text evidence="2">Belongs to the bacterial solute-binding protein 2 family.</text>
</comment>
<feature type="chain" id="PRO_5007553033" evidence="3">
    <location>
        <begin position="28"/>
        <end position="313"/>
    </location>
</feature>
<reference evidence="5 6" key="1">
    <citation type="submission" date="2015-06" db="EMBL/GenBank/DDBJ databases">
        <title>Improved classification and identification of acetic acid bacteria using matrix-assisted laser desorption/ionization time-of-flight mass spectrometry; Gluconobacter nephelii and Gluconobacter uchimurae are later heterotypic synonyms of Gluconobacter japonicus and Gluconobacter oxydans, respectively.</title>
        <authorList>
            <person name="Li L."/>
            <person name="Cleenwerck I."/>
            <person name="De Vuyst L."/>
            <person name="Vandamme P."/>
        </authorList>
    </citation>
    <scope>NUCLEOTIDE SEQUENCE [LARGE SCALE GENOMIC DNA]</scope>
    <source>
        <strain evidence="5 6">LMG 1764</strain>
    </source>
</reference>
<feature type="domain" description="Periplasmic binding protein" evidence="4">
    <location>
        <begin position="37"/>
        <end position="296"/>
    </location>
</feature>
<organism evidence="5 6">
    <name type="scientific">Gluconobacter potus</name>
    <dbReference type="NCBI Taxonomy" id="2724927"/>
    <lineage>
        <taxon>Bacteria</taxon>
        <taxon>Pseudomonadati</taxon>
        <taxon>Pseudomonadota</taxon>
        <taxon>Alphaproteobacteria</taxon>
        <taxon>Acetobacterales</taxon>
        <taxon>Acetobacteraceae</taxon>
        <taxon>Gluconobacter</taxon>
    </lineage>
</organism>
<evidence type="ECO:0000256" key="3">
    <source>
        <dbReference type="SAM" id="SignalP"/>
    </source>
</evidence>
<comment type="subcellular location">
    <subcellularLocation>
        <location evidence="1">Periplasm</location>
    </subcellularLocation>
</comment>
<keyword evidence="3" id="KW-0732">Signal</keyword>
<dbReference type="GO" id="GO:0030246">
    <property type="term" value="F:carbohydrate binding"/>
    <property type="evidence" value="ECO:0007669"/>
    <property type="project" value="TreeGrafter"/>
</dbReference>
<dbReference type="Gene3D" id="3.40.50.2300">
    <property type="match status" value="2"/>
</dbReference>
<dbReference type="RefSeq" id="WP_062495041.1">
    <property type="nucleotide sequence ID" value="NZ_LHZB01000107.1"/>
</dbReference>
<evidence type="ECO:0000259" key="4">
    <source>
        <dbReference type="Pfam" id="PF13407"/>
    </source>
</evidence>
<evidence type="ECO:0000256" key="2">
    <source>
        <dbReference type="ARBA" id="ARBA00007639"/>
    </source>
</evidence>
<name>A0A149QWQ2_9PROT</name>
<dbReference type="EMBL" id="LHZB01000107">
    <property type="protein sequence ID" value="KXV01743.1"/>
    <property type="molecule type" value="Genomic_DNA"/>
</dbReference>
<comment type="caution">
    <text evidence="5">The sequence shown here is derived from an EMBL/GenBank/DDBJ whole genome shotgun (WGS) entry which is preliminary data.</text>
</comment>
<dbReference type="InterPro" id="IPR050555">
    <property type="entry name" value="Bact_Solute-Bind_Prot2"/>
</dbReference>
<dbReference type="PANTHER" id="PTHR30036:SF7">
    <property type="entry name" value="ABC TRANSPORTER PERIPLASMIC-BINDING PROTEIN YPHF"/>
    <property type="match status" value="1"/>
</dbReference>
<gene>
    <name evidence="5" type="ORF">AD929_05515</name>
</gene>
<dbReference type="Pfam" id="PF13407">
    <property type="entry name" value="Peripla_BP_4"/>
    <property type="match status" value="1"/>
</dbReference>
<dbReference type="CDD" id="cd19969">
    <property type="entry name" value="PBP1_ABC_sugar_binding-like"/>
    <property type="match status" value="1"/>
</dbReference>
<protein>
    <submittedName>
        <fullName evidence="5">Sugar ABC transporter substrate-binding protein</fullName>
    </submittedName>
</protein>
<evidence type="ECO:0000256" key="1">
    <source>
        <dbReference type="ARBA" id="ARBA00004418"/>
    </source>
</evidence>
<dbReference type="PANTHER" id="PTHR30036">
    <property type="entry name" value="D-XYLOSE-BINDING PERIPLASMIC PROTEIN"/>
    <property type="match status" value="1"/>
</dbReference>
<evidence type="ECO:0000313" key="5">
    <source>
        <dbReference type="EMBL" id="KXV01743.1"/>
    </source>
</evidence>
<feature type="signal peptide" evidence="3">
    <location>
        <begin position="1"/>
        <end position="27"/>
    </location>
</feature>
<proteinExistence type="inferred from homology"/>
<evidence type="ECO:0000313" key="6">
    <source>
        <dbReference type="Proteomes" id="UP000075573"/>
    </source>
</evidence>
<dbReference type="SUPFAM" id="SSF53822">
    <property type="entry name" value="Periplasmic binding protein-like I"/>
    <property type="match status" value="1"/>
</dbReference>
<dbReference type="InterPro" id="IPR025997">
    <property type="entry name" value="SBP_2_dom"/>
</dbReference>
<dbReference type="AlphaFoldDB" id="A0A149QWQ2"/>
<sequence length="313" mass="33423">MKTAFAFAAMLTAVPFLAPLAAGQAHAADNSAPLRFVLIPKTVHPWFDKANNGALAAAAMISQTTGRKVEIEYRAPQTADVSSQNDIIERAIATHPDGLILDLLDEKGNRATMDEAVDEKIPMTVFDSLPPEGMDITAVGADFCEQGTMAAERLANLVGKKGEVAIMMGVPTAPNHTLRAECEKKVFAKYPDMKIVATGVDNDSIETAQKQASAIMQAHPDLVGWVECDASGPVGVGQAIRESGKTGKVKEVGLDNLNDMIQLIKEGVAESSASSRPEMQGYWAVVSAWQRAMGQKTPKYIDTGIDLLTSKNL</sequence>
<dbReference type="Proteomes" id="UP000075573">
    <property type="component" value="Unassembled WGS sequence"/>
</dbReference>
<dbReference type="PATRIC" id="fig|442.7.peg.1808"/>
<accession>A0A149QWQ2</accession>
<dbReference type="GO" id="GO:0042597">
    <property type="term" value="C:periplasmic space"/>
    <property type="evidence" value="ECO:0007669"/>
    <property type="project" value="UniProtKB-SubCell"/>
</dbReference>